<evidence type="ECO:0000313" key="1">
    <source>
        <dbReference type="EMBL" id="TDN45003.1"/>
    </source>
</evidence>
<dbReference type="AlphaFoldDB" id="A0A4R6DJZ6"/>
<gene>
    <name evidence="1" type="ORF">C7389_13215</name>
</gene>
<protein>
    <submittedName>
        <fullName evidence="1">Uncharacterized protein</fullName>
    </submittedName>
</protein>
<dbReference type="Proteomes" id="UP000295129">
    <property type="component" value="Unassembled WGS sequence"/>
</dbReference>
<sequence length="71" mass="7706">MKSTTFPPLHVEPSLRSAMEGVLEEGESLSNFAGKALRAQVELRRRLAFPVSAMPAAERDAVVALREPAQS</sequence>
<dbReference type="OrthoDB" id="8400336at2"/>
<evidence type="ECO:0000313" key="2">
    <source>
        <dbReference type="Proteomes" id="UP000295129"/>
    </source>
</evidence>
<dbReference type="EMBL" id="SNVV01000032">
    <property type="protein sequence ID" value="TDN45003.1"/>
    <property type="molecule type" value="Genomic_DNA"/>
</dbReference>
<comment type="caution">
    <text evidence="1">The sequence shown here is derived from an EMBL/GenBank/DDBJ whole genome shotgun (WGS) entry which is preliminary data.</text>
</comment>
<organism evidence="1 2">
    <name type="scientific">Azoarcus indigens</name>
    <dbReference type="NCBI Taxonomy" id="29545"/>
    <lineage>
        <taxon>Bacteria</taxon>
        <taxon>Pseudomonadati</taxon>
        <taxon>Pseudomonadota</taxon>
        <taxon>Betaproteobacteria</taxon>
        <taxon>Rhodocyclales</taxon>
        <taxon>Zoogloeaceae</taxon>
        <taxon>Azoarcus</taxon>
    </lineage>
</organism>
<proteinExistence type="predicted"/>
<dbReference type="RefSeq" id="WP_133594983.1">
    <property type="nucleotide sequence ID" value="NZ_SNVV01000032.1"/>
</dbReference>
<keyword evidence="2" id="KW-1185">Reference proteome</keyword>
<name>A0A4R6DJZ6_9RHOO</name>
<accession>A0A4R6DJZ6</accession>
<reference evidence="1 2" key="1">
    <citation type="submission" date="2019-03" db="EMBL/GenBank/DDBJ databases">
        <title>Genomic Encyclopedia of Type Strains, Phase IV (KMG-IV): sequencing the most valuable type-strain genomes for metagenomic binning, comparative biology and taxonomic classification.</title>
        <authorList>
            <person name="Goeker M."/>
        </authorList>
    </citation>
    <scope>NUCLEOTIDE SEQUENCE [LARGE SCALE GENOMIC DNA]</scope>
    <source>
        <strain evidence="1 2">DSM 12121</strain>
    </source>
</reference>